<feature type="transmembrane region" description="Helical" evidence="2">
    <location>
        <begin position="94"/>
        <end position="117"/>
    </location>
</feature>
<feature type="transmembrane region" description="Helical" evidence="2">
    <location>
        <begin position="244"/>
        <end position="261"/>
    </location>
</feature>
<proteinExistence type="predicted"/>
<dbReference type="Proteomes" id="UP000235672">
    <property type="component" value="Unassembled WGS sequence"/>
</dbReference>
<dbReference type="PROSITE" id="PS50850">
    <property type="entry name" value="MFS"/>
    <property type="match status" value="1"/>
</dbReference>
<protein>
    <submittedName>
        <fullName evidence="4">MFS general substrate transporter</fullName>
    </submittedName>
</protein>
<evidence type="ECO:0000259" key="3">
    <source>
        <dbReference type="PROSITE" id="PS50850"/>
    </source>
</evidence>
<sequence>MFLTKAHELEIAGIDSSTDTSMFEHPNGTVVLNSTVDVLSLPPTDHGKHAYFVLAGCTVIQAPVWGFSMSFGVFQKFYTTNTVNTHYYGSPGDIAIVGTTLNGLMYLMMPVTFALLTKYPRLRPYTGPFGLFLTVLTLSQGVLCAVGTGLLFSPTTLYLDEWFSSRKSLAYGIMWAGKAAAGAVIPFIMEALLDKYGAGKTLRAWAVALVVLTAPLLFYLKPRIPISPARTRKPLCWTFLKKPGFWLLQIGNIIQALGYLLPPTYLASYAKDVGIQSPIKGAMLIAVVSLANVPGSMFSGFLGDHYPAATVILISSIGSSMAVLLLWGLAAQMALLVPFAALYGFFGGGFSSAYSAIAKEMKRTDEGVEDGVVMGCLLGARGVGFMVGGPMSAALLNGRSNLKSSGFDGKYGLIIVFTGATALFGSCGLIWTTLKAVCGSSVAGLASITLWRSP</sequence>
<keyword evidence="2" id="KW-0812">Transmembrane</keyword>
<keyword evidence="2" id="KW-0472">Membrane</keyword>
<feature type="transmembrane region" description="Helical" evidence="2">
    <location>
        <begin position="411"/>
        <end position="431"/>
    </location>
</feature>
<evidence type="ECO:0000256" key="2">
    <source>
        <dbReference type="SAM" id="Phobius"/>
    </source>
</evidence>
<evidence type="ECO:0000256" key="1">
    <source>
        <dbReference type="ARBA" id="ARBA00004141"/>
    </source>
</evidence>
<feature type="transmembrane region" description="Helical" evidence="2">
    <location>
        <begin position="377"/>
        <end position="399"/>
    </location>
</feature>
<evidence type="ECO:0000313" key="4">
    <source>
        <dbReference type="EMBL" id="PMD20863.1"/>
    </source>
</evidence>
<feature type="transmembrane region" description="Helical" evidence="2">
    <location>
        <begin position="129"/>
        <end position="152"/>
    </location>
</feature>
<accession>A0A2J6Q3P0</accession>
<dbReference type="EMBL" id="KZ613483">
    <property type="protein sequence ID" value="PMD20863.1"/>
    <property type="molecule type" value="Genomic_DNA"/>
</dbReference>
<dbReference type="Gene3D" id="1.20.1250.20">
    <property type="entry name" value="MFS general substrate transporter like domains"/>
    <property type="match status" value="1"/>
</dbReference>
<feature type="transmembrane region" description="Helical" evidence="2">
    <location>
        <begin position="282"/>
        <end position="302"/>
    </location>
</feature>
<feature type="transmembrane region" description="Helical" evidence="2">
    <location>
        <begin position="172"/>
        <end position="193"/>
    </location>
</feature>
<dbReference type="GO" id="GO:0022857">
    <property type="term" value="F:transmembrane transporter activity"/>
    <property type="evidence" value="ECO:0007669"/>
    <property type="project" value="InterPro"/>
</dbReference>
<feature type="transmembrane region" description="Helical" evidence="2">
    <location>
        <begin position="205"/>
        <end position="224"/>
    </location>
</feature>
<gene>
    <name evidence="4" type="ORF">NA56DRAFT_659370</name>
</gene>
<keyword evidence="5" id="KW-1185">Reference proteome</keyword>
<feature type="transmembrane region" description="Helical" evidence="2">
    <location>
        <begin position="50"/>
        <end position="74"/>
    </location>
</feature>
<organism evidence="4 5">
    <name type="scientific">Hyaloscypha hepaticicola</name>
    <dbReference type="NCBI Taxonomy" id="2082293"/>
    <lineage>
        <taxon>Eukaryota</taxon>
        <taxon>Fungi</taxon>
        <taxon>Dikarya</taxon>
        <taxon>Ascomycota</taxon>
        <taxon>Pezizomycotina</taxon>
        <taxon>Leotiomycetes</taxon>
        <taxon>Helotiales</taxon>
        <taxon>Hyaloscyphaceae</taxon>
        <taxon>Hyaloscypha</taxon>
    </lineage>
</organism>
<dbReference type="PANTHER" id="PTHR11360">
    <property type="entry name" value="MONOCARBOXYLATE TRANSPORTER"/>
    <property type="match status" value="1"/>
</dbReference>
<dbReference type="AlphaFoldDB" id="A0A2J6Q3P0"/>
<name>A0A2J6Q3P0_9HELO</name>
<reference evidence="4 5" key="1">
    <citation type="submission" date="2016-05" db="EMBL/GenBank/DDBJ databases">
        <title>A degradative enzymes factory behind the ericoid mycorrhizal symbiosis.</title>
        <authorList>
            <consortium name="DOE Joint Genome Institute"/>
            <person name="Martino E."/>
            <person name="Morin E."/>
            <person name="Grelet G."/>
            <person name="Kuo A."/>
            <person name="Kohler A."/>
            <person name="Daghino S."/>
            <person name="Barry K."/>
            <person name="Choi C."/>
            <person name="Cichocki N."/>
            <person name="Clum A."/>
            <person name="Copeland A."/>
            <person name="Hainaut M."/>
            <person name="Haridas S."/>
            <person name="Labutti K."/>
            <person name="Lindquist E."/>
            <person name="Lipzen A."/>
            <person name="Khouja H.-R."/>
            <person name="Murat C."/>
            <person name="Ohm R."/>
            <person name="Olson A."/>
            <person name="Spatafora J."/>
            <person name="Veneault-Fourrey C."/>
            <person name="Henrissat B."/>
            <person name="Grigoriev I."/>
            <person name="Martin F."/>
            <person name="Perotto S."/>
        </authorList>
    </citation>
    <scope>NUCLEOTIDE SEQUENCE [LARGE SCALE GENOMIC DNA]</scope>
    <source>
        <strain evidence="4 5">UAMH 7357</strain>
    </source>
</reference>
<dbReference type="InterPro" id="IPR036259">
    <property type="entry name" value="MFS_trans_sf"/>
</dbReference>
<comment type="subcellular location">
    <subcellularLocation>
        <location evidence="1">Membrane</location>
        <topology evidence="1">Multi-pass membrane protein</topology>
    </subcellularLocation>
</comment>
<feature type="transmembrane region" description="Helical" evidence="2">
    <location>
        <begin position="334"/>
        <end position="357"/>
    </location>
</feature>
<dbReference type="InterPro" id="IPR020846">
    <property type="entry name" value="MFS_dom"/>
</dbReference>
<dbReference type="OrthoDB" id="2213137at2759"/>
<feature type="transmembrane region" description="Helical" evidence="2">
    <location>
        <begin position="308"/>
        <end position="327"/>
    </location>
</feature>
<dbReference type="GO" id="GO:0016020">
    <property type="term" value="C:membrane"/>
    <property type="evidence" value="ECO:0007669"/>
    <property type="project" value="UniProtKB-SubCell"/>
</dbReference>
<dbReference type="SUPFAM" id="SSF103473">
    <property type="entry name" value="MFS general substrate transporter"/>
    <property type="match status" value="1"/>
</dbReference>
<keyword evidence="2" id="KW-1133">Transmembrane helix</keyword>
<dbReference type="InterPro" id="IPR050327">
    <property type="entry name" value="Proton-linked_MCT"/>
</dbReference>
<feature type="domain" description="Major facilitator superfamily (MFS) profile" evidence="3">
    <location>
        <begin position="244"/>
        <end position="454"/>
    </location>
</feature>
<evidence type="ECO:0000313" key="5">
    <source>
        <dbReference type="Proteomes" id="UP000235672"/>
    </source>
</evidence>
<dbReference type="PANTHER" id="PTHR11360:SF287">
    <property type="entry name" value="MFS MONOCARBOXYLATE TRANSPORTER"/>
    <property type="match status" value="1"/>
</dbReference>